<feature type="region of interest" description="Disordered" evidence="1">
    <location>
        <begin position="182"/>
        <end position="207"/>
    </location>
</feature>
<feature type="region of interest" description="Disordered" evidence="1">
    <location>
        <begin position="110"/>
        <end position="131"/>
    </location>
</feature>
<gene>
    <name evidence="2" type="ORF">EHS25_000762</name>
</gene>
<accession>A0A427YX58</accession>
<feature type="region of interest" description="Disordered" evidence="1">
    <location>
        <begin position="228"/>
        <end position="268"/>
    </location>
</feature>
<evidence type="ECO:0000256" key="1">
    <source>
        <dbReference type="SAM" id="MobiDB-lite"/>
    </source>
</evidence>
<protein>
    <submittedName>
        <fullName evidence="2">Uncharacterized protein</fullName>
    </submittedName>
</protein>
<keyword evidence="3" id="KW-1185">Reference proteome</keyword>
<evidence type="ECO:0000313" key="3">
    <source>
        <dbReference type="Proteomes" id="UP000279259"/>
    </source>
</evidence>
<dbReference type="Proteomes" id="UP000279259">
    <property type="component" value="Unassembled WGS sequence"/>
</dbReference>
<organism evidence="2 3">
    <name type="scientific">Saitozyma podzolica</name>
    <dbReference type="NCBI Taxonomy" id="1890683"/>
    <lineage>
        <taxon>Eukaryota</taxon>
        <taxon>Fungi</taxon>
        <taxon>Dikarya</taxon>
        <taxon>Basidiomycota</taxon>
        <taxon>Agaricomycotina</taxon>
        <taxon>Tremellomycetes</taxon>
        <taxon>Tremellales</taxon>
        <taxon>Trimorphomycetaceae</taxon>
        <taxon>Saitozyma</taxon>
    </lineage>
</organism>
<reference evidence="2 3" key="1">
    <citation type="submission" date="2018-11" db="EMBL/GenBank/DDBJ databases">
        <title>Genome sequence of Saitozyma podzolica DSM 27192.</title>
        <authorList>
            <person name="Aliyu H."/>
            <person name="Gorte O."/>
            <person name="Ochsenreither K."/>
        </authorList>
    </citation>
    <scope>NUCLEOTIDE SEQUENCE [LARGE SCALE GENOMIC DNA]</scope>
    <source>
        <strain evidence="2 3">DSM 27192</strain>
    </source>
</reference>
<comment type="caution">
    <text evidence="2">The sequence shown here is derived from an EMBL/GenBank/DDBJ whole genome shotgun (WGS) entry which is preliminary data.</text>
</comment>
<proteinExistence type="predicted"/>
<sequence>MARARLSLRLPLPLQIPFTATFALSLPFTARPYSASANQPQVTRYLVRRPSPAAPRECPTPLVFVRAKGLLPDQEGSGAEEEKVWNDWSGMFAEKGYTALEVDITAGAQAGSQTQTQPQPESALVGGSATAPTESPLKAMTTLLASQIRLLAIPFPPILIASGASCLLTQAYIEDTPASGLVLVSPPPDEDPSPSSSSGGAGERGWEWPTFGYEGTFPILLVGEEGGQSQSRLGKMAEKGVGRGGKGVSLERLVDGPRGEKSRVVSPA</sequence>
<dbReference type="AlphaFoldDB" id="A0A427YX58"/>
<feature type="compositionally biased region" description="Low complexity" evidence="1">
    <location>
        <begin position="110"/>
        <end position="120"/>
    </location>
</feature>
<dbReference type="EMBL" id="RSCD01000001">
    <property type="protein sequence ID" value="RSH95670.1"/>
    <property type="molecule type" value="Genomic_DNA"/>
</dbReference>
<feature type="compositionally biased region" description="Basic and acidic residues" evidence="1">
    <location>
        <begin position="252"/>
        <end position="268"/>
    </location>
</feature>
<dbReference type="OrthoDB" id="3365310at2759"/>
<name>A0A427YX58_9TREE</name>
<evidence type="ECO:0000313" key="2">
    <source>
        <dbReference type="EMBL" id="RSH95670.1"/>
    </source>
</evidence>